<protein>
    <recommendedName>
        <fullName evidence="3">MarR family transcriptional regulator</fullName>
    </recommendedName>
</protein>
<dbReference type="EMBL" id="CP028956">
    <property type="protein sequence ID" value="AWC94674.1"/>
    <property type="molecule type" value="Genomic_DNA"/>
</dbReference>
<evidence type="ECO:0000313" key="1">
    <source>
        <dbReference type="EMBL" id="AWC94674.1"/>
    </source>
</evidence>
<evidence type="ECO:0000313" key="2">
    <source>
        <dbReference type="Proteomes" id="UP000244682"/>
    </source>
</evidence>
<name>A0AAU8ZNQ8_MORMO</name>
<gene>
    <name evidence="1" type="ORF">AM380_14040</name>
</gene>
<dbReference type="RefSeq" id="WP_025154471.1">
    <property type="nucleotide sequence ID" value="NZ_CP028956.1"/>
</dbReference>
<dbReference type="Proteomes" id="UP000244682">
    <property type="component" value="Chromosome"/>
</dbReference>
<accession>A0AAU8ZNQ8</accession>
<reference evidence="1 2" key="1">
    <citation type="submission" date="2018-04" db="EMBL/GenBank/DDBJ databases">
        <title>Whole genome sequencing of Morganella morganii AR_0133.</title>
        <authorList>
            <person name="Conlan S."/>
            <person name="Thomas P.J."/>
            <person name="Mullikin J."/>
            <person name="Frank K.M."/>
            <person name="Segre J.A."/>
        </authorList>
    </citation>
    <scope>NUCLEOTIDE SEQUENCE [LARGE SCALE GENOMIC DNA]</scope>
    <source>
        <strain evidence="1 2">AR_0133</strain>
    </source>
</reference>
<dbReference type="AlphaFoldDB" id="A0AAU8ZNQ8"/>
<proteinExistence type="predicted"/>
<organism evidence="1 2">
    <name type="scientific">Morganella morganii</name>
    <name type="common">Proteus morganii</name>
    <dbReference type="NCBI Taxonomy" id="582"/>
    <lineage>
        <taxon>Bacteria</taxon>
        <taxon>Pseudomonadati</taxon>
        <taxon>Pseudomonadota</taxon>
        <taxon>Gammaproteobacteria</taxon>
        <taxon>Enterobacterales</taxon>
        <taxon>Morganellaceae</taxon>
        <taxon>Morganella</taxon>
    </lineage>
</organism>
<evidence type="ECO:0008006" key="3">
    <source>
        <dbReference type="Google" id="ProtNLM"/>
    </source>
</evidence>
<sequence>MMLYTRIAAEEPAGTEITSGYIMEKYGVSRSISQSAVRVLAKIEAVTPTRWRGNDRMAFRILPDAQEKVREYEELVAACRRGVKKVRCTDPVPEENRATLTEREFVSVYNRLFTAFTAKQRELRRKNGLAM</sequence>